<reference evidence="3 4" key="1">
    <citation type="submission" date="2021-12" db="EMBL/GenBank/DDBJ databases">
        <title>Genome sequence of Kibdelosporangium philippinense ATCC 49844.</title>
        <authorList>
            <person name="Fedorov E.A."/>
            <person name="Omeragic M."/>
            <person name="Shalygina K.F."/>
            <person name="Maclea K.S."/>
        </authorList>
    </citation>
    <scope>NUCLEOTIDE SEQUENCE [LARGE SCALE GENOMIC DNA]</scope>
    <source>
        <strain evidence="3 4">ATCC 49844</strain>
    </source>
</reference>
<dbReference type="EMBL" id="JAJVCN010000001">
    <property type="protein sequence ID" value="MCE7002138.1"/>
    <property type="molecule type" value="Genomic_DNA"/>
</dbReference>
<gene>
    <name evidence="3" type="ORF">LWC34_04750</name>
</gene>
<proteinExistence type="predicted"/>
<dbReference type="Gene3D" id="2.30.30.40">
    <property type="entry name" value="SH3 Domains"/>
    <property type="match status" value="1"/>
</dbReference>
<dbReference type="InterPro" id="IPR003646">
    <property type="entry name" value="SH3-like_bac-type"/>
</dbReference>
<evidence type="ECO:0000313" key="4">
    <source>
        <dbReference type="Proteomes" id="UP001521150"/>
    </source>
</evidence>
<keyword evidence="4" id="KW-1185">Reference proteome</keyword>
<feature type="chain" id="PRO_5046190631" evidence="1">
    <location>
        <begin position="24"/>
        <end position="138"/>
    </location>
</feature>
<comment type="caution">
    <text evidence="3">The sequence shown here is derived from an EMBL/GenBank/DDBJ whole genome shotgun (WGS) entry which is preliminary data.</text>
</comment>
<evidence type="ECO:0000259" key="2">
    <source>
        <dbReference type="Pfam" id="PF08239"/>
    </source>
</evidence>
<organism evidence="3 4">
    <name type="scientific">Kibdelosporangium philippinense</name>
    <dbReference type="NCBI Taxonomy" id="211113"/>
    <lineage>
        <taxon>Bacteria</taxon>
        <taxon>Bacillati</taxon>
        <taxon>Actinomycetota</taxon>
        <taxon>Actinomycetes</taxon>
        <taxon>Pseudonocardiales</taxon>
        <taxon>Pseudonocardiaceae</taxon>
        <taxon>Kibdelosporangium</taxon>
    </lineage>
</organism>
<name>A0ABS8Z2H1_9PSEU</name>
<evidence type="ECO:0000313" key="3">
    <source>
        <dbReference type="EMBL" id="MCE7002138.1"/>
    </source>
</evidence>
<feature type="domain" description="SH3b" evidence="2">
    <location>
        <begin position="75"/>
        <end position="128"/>
    </location>
</feature>
<protein>
    <submittedName>
        <fullName evidence="3">SH3 domain-containing protein</fullName>
    </submittedName>
</protein>
<feature type="signal peptide" evidence="1">
    <location>
        <begin position="1"/>
        <end position="23"/>
    </location>
</feature>
<dbReference type="Pfam" id="PF08239">
    <property type="entry name" value="SH3_3"/>
    <property type="match status" value="1"/>
</dbReference>
<keyword evidence="1" id="KW-0732">Signal</keyword>
<evidence type="ECO:0000256" key="1">
    <source>
        <dbReference type="SAM" id="SignalP"/>
    </source>
</evidence>
<accession>A0ABS8Z2H1</accession>
<dbReference type="Proteomes" id="UP001521150">
    <property type="component" value="Unassembled WGS sequence"/>
</dbReference>
<sequence>MSVAITAAITVILGSGVAATANAAQSQASFEVLMATGVTPVSAEQGDVDIAVRCGDQYNDRDATGWRPRAKTLSNIRSGPSTACPIFGVLRTSDPVDYHCFKPGQRGNWTYLRNVRTGVTGWVKDSNLKDNGSLQVCR</sequence>
<dbReference type="RefSeq" id="WP_233723175.1">
    <property type="nucleotide sequence ID" value="NZ_JAJVCN010000001.1"/>
</dbReference>